<sequence length="57" mass="5920">MSEMTADGSEGAVEPSEEGAQRAWIMAGKAKAAGRKVEVGKGRTTAVGWVSISGLRR</sequence>
<evidence type="ECO:0000313" key="3">
    <source>
        <dbReference type="Proteomes" id="UP000585474"/>
    </source>
</evidence>
<organism evidence="2 3">
    <name type="scientific">Actinidia rufa</name>
    <dbReference type="NCBI Taxonomy" id="165716"/>
    <lineage>
        <taxon>Eukaryota</taxon>
        <taxon>Viridiplantae</taxon>
        <taxon>Streptophyta</taxon>
        <taxon>Embryophyta</taxon>
        <taxon>Tracheophyta</taxon>
        <taxon>Spermatophyta</taxon>
        <taxon>Magnoliopsida</taxon>
        <taxon>eudicotyledons</taxon>
        <taxon>Gunneridae</taxon>
        <taxon>Pentapetalae</taxon>
        <taxon>asterids</taxon>
        <taxon>Ericales</taxon>
        <taxon>Actinidiaceae</taxon>
        <taxon>Actinidia</taxon>
    </lineage>
</organism>
<gene>
    <name evidence="2" type="ORF">Acr_17g0013240</name>
</gene>
<feature type="region of interest" description="Disordered" evidence="1">
    <location>
        <begin position="1"/>
        <end position="21"/>
    </location>
</feature>
<keyword evidence="3" id="KW-1185">Reference proteome</keyword>
<evidence type="ECO:0000313" key="2">
    <source>
        <dbReference type="EMBL" id="GFZ05752.1"/>
    </source>
</evidence>
<reference evidence="2 3" key="1">
    <citation type="submission" date="2019-07" db="EMBL/GenBank/DDBJ databases">
        <title>De Novo Assembly of kiwifruit Actinidia rufa.</title>
        <authorList>
            <person name="Sugita-Konishi S."/>
            <person name="Sato K."/>
            <person name="Mori E."/>
            <person name="Abe Y."/>
            <person name="Kisaki G."/>
            <person name="Hamano K."/>
            <person name="Suezawa K."/>
            <person name="Otani M."/>
            <person name="Fukuda T."/>
            <person name="Manabe T."/>
            <person name="Gomi K."/>
            <person name="Tabuchi M."/>
            <person name="Akimitsu K."/>
            <person name="Kataoka I."/>
        </authorList>
    </citation>
    <scope>NUCLEOTIDE SEQUENCE [LARGE SCALE GENOMIC DNA]</scope>
    <source>
        <strain evidence="3">cv. Fuchu</strain>
    </source>
</reference>
<name>A0A7J0G4T6_9ERIC</name>
<dbReference type="Proteomes" id="UP000585474">
    <property type="component" value="Unassembled WGS sequence"/>
</dbReference>
<comment type="caution">
    <text evidence="2">The sequence shown here is derived from an EMBL/GenBank/DDBJ whole genome shotgun (WGS) entry which is preliminary data.</text>
</comment>
<accession>A0A7J0G4T6</accession>
<dbReference type="EMBL" id="BJWL01000017">
    <property type="protein sequence ID" value="GFZ05752.1"/>
    <property type="molecule type" value="Genomic_DNA"/>
</dbReference>
<dbReference type="AlphaFoldDB" id="A0A7J0G4T6"/>
<protein>
    <submittedName>
        <fullName evidence="2">Uncharacterized protein</fullName>
    </submittedName>
</protein>
<evidence type="ECO:0000256" key="1">
    <source>
        <dbReference type="SAM" id="MobiDB-lite"/>
    </source>
</evidence>
<proteinExistence type="predicted"/>